<dbReference type="PROSITE" id="PS00154">
    <property type="entry name" value="ATPASE_E1_E2"/>
    <property type="match status" value="1"/>
</dbReference>
<dbReference type="FunFam" id="2.70.150.10:FF:000003">
    <property type="entry name" value="Sodium/potassium-transporting ATPase subunit alpha"/>
    <property type="match status" value="1"/>
</dbReference>
<feature type="region of interest" description="Disordered" evidence="15">
    <location>
        <begin position="78"/>
        <end position="108"/>
    </location>
</feature>
<dbReference type="AlphaFoldDB" id="F0ZJJ8"/>
<dbReference type="SFLD" id="SFLDF00027">
    <property type="entry name" value="p-type_atpase"/>
    <property type="match status" value="1"/>
</dbReference>
<dbReference type="SMART" id="SM00831">
    <property type="entry name" value="Cation_ATPase_N"/>
    <property type="match status" value="1"/>
</dbReference>
<feature type="transmembrane region" description="Helical" evidence="16">
    <location>
        <begin position="492"/>
        <end position="519"/>
    </location>
</feature>
<keyword evidence="12 16" id="KW-1133">Transmembrane helix</keyword>
<dbReference type="Pfam" id="PF00690">
    <property type="entry name" value="Cation_ATPase_N"/>
    <property type="match status" value="1"/>
</dbReference>
<dbReference type="SFLD" id="SFLDG00002">
    <property type="entry name" value="C1.7:_P-type_atpase_like"/>
    <property type="match status" value="1"/>
</dbReference>
<dbReference type="KEGG" id="dpp:DICPUDRAFT_47441"/>
<evidence type="ECO:0000256" key="13">
    <source>
        <dbReference type="ARBA" id="ARBA00023065"/>
    </source>
</evidence>
<dbReference type="InterPro" id="IPR004014">
    <property type="entry name" value="ATPase_P-typ_cation-transptr_N"/>
</dbReference>
<dbReference type="GeneID" id="10500627"/>
<dbReference type="SUPFAM" id="SSF81653">
    <property type="entry name" value="Calcium ATPase, transduction domain A"/>
    <property type="match status" value="1"/>
</dbReference>
<feature type="transmembrane region" description="Helical" evidence="16">
    <location>
        <begin position="305"/>
        <end position="324"/>
    </location>
</feature>
<keyword evidence="14 16" id="KW-0472">Membrane</keyword>
<dbReference type="InterPro" id="IPR023298">
    <property type="entry name" value="ATPase_P-typ_TM_dom_sf"/>
</dbReference>
<dbReference type="Pfam" id="PF00122">
    <property type="entry name" value="E1-E2_ATPase"/>
    <property type="match status" value="1"/>
</dbReference>
<dbReference type="OrthoDB" id="158672at2759"/>
<feature type="transmembrane region" description="Helical" evidence="16">
    <location>
        <begin position="1114"/>
        <end position="1133"/>
    </location>
</feature>
<dbReference type="SFLD" id="SFLDS00003">
    <property type="entry name" value="Haloacid_Dehalogenase"/>
    <property type="match status" value="1"/>
</dbReference>
<evidence type="ECO:0000256" key="5">
    <source>
        <dbReference type="ARBA" id="ARBA00022538"/>
    </source>
</evidence>
<dbReference type="InterPro" id="IPR023299">
    <property type="entry name" value="ATPase_P-typ_cyto_dom_N"/>
</dbReference>
<dbReference type="SUPFAM" id="SSF56784">
    <property type="entry name" value="HAD-like"/>
    <property type="match status" value="1"/>
</dbReference>
<evidence type="ECO:0000256" key="12">
    <source>
        <dbReference type="ARBA" id="ARBA00022989"/>
    </source>
</evidence>
<gene>
    <name evidence="18" type="ORF">DICPUDRAFT_47441</name>
</gene>
<keyword evidence="9" id="KW-0067">ATP-binding</keyword>
<dbReference type="Gene3D" id="1.20.1110.10">
    <property type="entry name" value="Calcium-transporting ATPase, transmembrane domain"/>
    <property type="match status" value="1"/>
</dbReference>
<dbReference type="InterPro" id="IPR036412">
    <property type="entry name" value="HAD-like_sf"/>
</dbReference>
<dbReference type="GO" id="GO:0006972">
    <property type="term" value="P:hyperosmotic response"/>
    <property type="evidence" value="ECO:0007669"/>
    <property type="project" value="EnsemblProtists"/>
</dbReference>
<keyword evidence="8" id="KW-0547">Nucleotide-binding</keyword>
<dbReference type="FunCoup" id="F0ZJJ8">
    <property type="interactions" value="20"/>
</dbReference>
<evidence type="ECO:0000256" key="15">
    <source>
        <dbReference type="SAM" id="MobiDB-lite"/>
    </source>
</evidence>
<dbReference type="GO" id="GO:0005391">
    <property type="term" value="F:P-type sodium:potassium-exchanging transporter activity"/>
    <property type="evidence" value="ECO:0000318"/>
    <property type="project" value="GO_Central"/>
</dbReference>
<dbReference type="PANTHER" id="PTHR43294">
    <property type="entry name" value="SODIUM/POTASSIUM-TRANSPORTING ATPASE SUBUNIT ALPHA"/>
    <property type="match status" value="1"/>
</dbReference>
<dbReference type="GO" id="GO:1990573">
    <property type="term" value="P:potassium ion import across plasma membrane"/>
    <property type="evidence" value="ECO:0000318"/>
    <property type="project" value="GO_Central"/>
</dbReference>
<feature type="region of interest" description="Disordered" evidence="15">
    <location>
        <begin position="164"/>
        <end position="215"/>
    </location>
</feature>
<dbReference type="GO" id="GO:0036376">
    <property type="term" value="P:sodium ion export across plasma membrane"/>
    <property type="evidence" value="ECO:0000318"/>
    <property type="project" value="GO_Central"/>
</dbReference>
<feature type="transmembrane region" description="Helical" evidence="16">
    <location>
        <begin position="946"/>
        <end position="966"/>
    </location>
</feature>
<evidence type="ECO:0000256" key="4">
    <source>
        <dbReference type="ARBA" id="ARBA00022475"/>
    </source>
</evidence>
<evidence type="ECO:0000256" key="11">
    <source>
        <dbReference type="ARBA" id="ARBA00022967"/>
    </source>
</evidence>
<evidence type="ECO:0000256" key="6">
    <source>
        <dbReference type="ARBA" id="ARBA00022553"/>
    </source>
</evidence>
<dbReference type="InterPro" id="IPR008250">
    <property type="entry name" value="ATPase_P-typ_transduc_dom_A_sf"/>
</dbReference>
<evidence type="ECO:0000256" key="16">
    <source>
        <dbReference type="SAM" id="Phobius"/>
    </source>
</evidence>
<dbReference type="InterPro" id="IPR005775">
    <property type="entry name" value="P-type_ATPase_IIC"/>
</dbReference>
<evidence type="ECO:0000256" key="1">
    <source>
        <dbReference type="ARBA" id="ARBA00004651"/>
    </source>
</evidence>
<dbReference type="Proteomes" id="UP000001064">
    <property type="component" value="Unassembled WGS sequence"/>
</dbReference>
<dbReference type="SUPFAM" id="SSF81660">
    <property type="entry name" value="Metal cation-transporting ATPase, ATP-binding domain N"/>
    <property type="match status" value="1"/>
</dbReference>
<keyword evidence="5" id="KW-0633">Potassium transport</keyword>
<evidence type="ECO:0000313" key="18">
    <source>
        <dbReference type="EMBL" id="EGC35859.1"/>
    </source>
</evidence>
<feature type="transmembrane region" description="Helical" evidence="16">
    <location>
        <begin position="1085"/>
        <end position="1102"/>
    </location>
</feature>
<dbReference type="InterPro" id="IPR006068">
    <property type="entry name" value="ATPase_P-typ_cation-transptr_C"/>
</dbReference>
<evidence type="ECO:0000256" key="9">
    <source>
        <dbReference type="ARBA" id="ARBA00022840"/>
    </source>
</evidence>
<feature type="transmembrane region" description="Helical" evidence="16">
    <location>
        <begin position="275"/>
        <end position="293"/>
    </location>
</feature>
<dbReference type="InterPro" id="IPR050510">
    <property type="entry name" value="Cation_transp_ATPase_P-type"/>
</dbReference>
<comment type="subcellular location">
    <subcellularLocation>
        <location evidence="1">Cell membrane</location>
        <topology evidence="1">Multi-pass membrane protein</topology>
    </subcellularLocation>
</comment>
<dbReference type="NCBIfam" id="TIGR01106">
    <property type="entry name" value="ATPase-IIC_X-K"/>
    <property type="match status" value="1"/>
</dbReference>
<dbReference type="GO" id="GO:1902600">
    <property type="term" value="P:proton transmembrane transport"/>
    <property type="evidence" value="ECO:0000318"/>
    <property type="project" value="GO_Central"/>
</dbReference>
<dbReference type="RefSeq" id="XP_003287590.1">
    <property type="nucleotide sequence ID" value="XM_003287542.1"/>
</dbReference>
<dbReference type="GO" id="GO:0005524">
    <property type="term" value="F:ATP binding"/>
    <property type="evidence" value="ECO:0007669"/>
    <property type="project" value="UniProtKB-KW"/>
</dbReference>
<dbReference type="OMA" id="ISWEWAL"/>
<dbReference type="Gene3D" id="3.40.1110.10">
    <property type="entry name" value="Calcium-transporting ATPase, cytoplasmic domain N"/>
    <property type="match status" value="1"/>
</dbReference>
<accession>F0ZJJ8</accession>
<feature type="compositionally biased region" description="Polar residues" evidence="15">
    <location>
        <begin position="1"/>
        <end position="10"/>
    </location>
</feature>
<dbReference type="InterPro" id="IPR018303">
    <property type="entry name" value="ATPase_P-typ_P_site"/>
</dbReference>
<feature type="transmembrane region" description="Helical" evidence="16">
    <location>
        <begin position="1153"/>
        <end position="1174"/>
    </location>
</feature>
<dbReference type="NCBIfam" id="TIGR01494">
    <property type="entry name" value="ATPase_P-type"/>
    <property type="match status" value="2"/>
</dbReference>
<proteinExistence type="inferred from homology"/>
<feature type="compositionally biased region" description="Polar residues" evidence="15">
    <location>
        <begin position="172"/>
        <end position="181"/>
    </location>
</feature>
<evidence type="ECO:0000259" key="17">
    <source>
        <dbReference type="SMART" id="SM00831"/>
    </source>
</evidence>
<dbReference type="PRINTS" id="PR00119">
    <property type="entry name" value="CATATPASE"/>
</dbReference>
<evidence type="ECO:0000256" key="10">
    <source>
        <dbReference type="ARBA" id="ARBA00022958"/>
    </source>
</evidence>
<keyword evidence="3" id="KW-0813">Transport</keyword>
<feature type="region of interest" description="Disordered" evidence="15">
    <location>
        <begin position="1"/>
        <end position="57"/>
    </location>
</feature>
<dbReference type="PANTHER" id="PTHR43294:SF21">
    <property type="entry name" value="CATION TRANSPORTING ATPASE"/>
    <property type="match status" value="1"/>
</dbReference>
<evidence type="ECO:0000256" key="8">
    <source>
        <dbReference type="ARBA" id="ARBA00022741"/>
    </source>
</evidence>
<feature type="compositionally biased region" description="Low complexity" evidence="15">
    <location>
        <begin position="16"/>
        <end position="36"/>
    </location>
</feature>
<feature type="domain" description="Cation-transporting P-type ATPase N-terminal" evidence="17">
    <location>
        <begin position="214"/>
        <end position="295"/>
    </location>
</feature>
<reference evidence="19" key="1">
    <citation type="journal article" date="2011" name="Genome Biol.">
        <title>Comparative genomics of the social amoebae Dictyostelium discoideum and Dictyostelium purpureum.</title>
        <authorList>
            <consortium name="US DOE Joint Genome Institute (JGI-PGF)"/>
            <person name="Sucgang R."/>
            <person name="Kuo A."/>
            <person name="Tian X."/>
            <person name="Salerno W."/>
            <person name="Parikh A."/>
            <person name="Feasley C.L."/>
            <person name="Dalin E."/>
            <person name="Tu H."/>
            <person name="Huang E."/>
            <person name="Barry K."/>
            <person name="Lindquist E."/>
            <person name="Shapiro H."/>
            <person name="Bruce D."/>
            <person name="Schmutz J."/>
            <person name="Salamov A."/>
            <person name="Fey P."/>
            <person name="Gaudet P."/>
            <person name="Anjard C."/>
            <person name="Babu M.M."/>
            <person name="Basu S."/>
            <person name="Bushmanova Y."/>
            <person name="van der Wel H."/>
            <person name="Katoh-Kurasawa M."/>
            <person name="Dinh C."/>
            <person name="Coutinho P.M."/>
            <person name="Saito T."/>
            <person name="Elias M."/>
            <person name="Schaap P."/>
            <person name="Kay R.R."/>
            <person name="Henrissat B."/>
            <person name="Eichinger L."/>
            <person name="Rivero F."/>
            <person name="Putnam N.H."/>
            <person name="West C.M."/>
            <person name="Loomis W.F."/>
            <person name="Chisholm R.L."/>
            <person name="Shaulsky G."/>
            <person name="Strassmann J.E."/>
            <person name="Queller D.C."/>
            <person name="Kuspa A."/>
            <person name="Grigoriev I.V."/>
        </authorList>
    </citation>
    <scope>NUCLEOTIDE SEQUENCE [LARGE SCALE GENOMIC DNA]</scope>
    <source>
        <strain evidence="19">QSDP1</strain>
    </source>
</reference>
<keyword evidence="19" id="KW-1185">Reference proteome</keyword>
<dbReference type="FunFam" id="1.20.1110.10:FF:000095">
    <property type="entry name" value="Sodium/potassium-transporting ATPase subunit alpha-1"/>
    <property type="match status" value="1"/>
</dbReference>
<dbReference type="Gene3D" id="3.40.50.1000">
    <property type="entry name" value="HAD superfamily/HAD-like"/>
    <property type="match status" value="1"/>
</dbReference>
<protein>
    <recommendedName>
        <fullName evidence="17">Cation-transporting P-type ATPase N-terminal domain-containing protein</fullName>
    </recommendedName>
</protein>
<dbReference type="VEuPathDB" id="AmoebaDB:DICPUDRAFT_47441"/>
<dbReference type="SUPFAM" id="SSF81665">
    <property type="entry name" value="Calcium ATPase, transmembrane domain M"/>
    <property type="match status" value="1"/>
</dbReference>
<organism evidence="18 19">
    <name type="scientific">Dictyostelium purpureum</name>
    <name type="common">Slime mold</name>
    <dbReference type="NCBI Taxonomy" id="5786"/>
    <lineage>
        <taxon>Eukaryota</taxon>
        <taxon>Amoebozoa</taxon>
        <taxon>Evosea</taxon>
        <taxon>Eumycetozoa</taxon>
        <taxon>Dictyostelia</taxon>
        <taxon>Dictyosteliales</taxon>
        <taxon>Dictyosteliaceae</taxon>
        <taxon>Dictyostelium</taxon>
    </lineage>
</organism>
<dbReference type="InterPro" id="IPR059000">
    <property type="entry name" value="ATPase_P-type_domA"/>
</dbReference>
<dbReference type="InParanoid" id="F0ZJJ8"/>
<dbReference type="Pfam" id="PF00689">
    <property type="entry name" value="Cation_ATPase_C"/>
    <property type="match status" value="1"/>
</dbReference>
<dbReference type="STRING" id="5786.F0ZJJ8"/>
<dbReference type="FunFam" id="3.40.1110.10:FF:000001">
    <property type="entry name" value="Sodium/potassium-transporting ATPase subunit alpha"/>
    <property type="match status" value="1"/>
</dbReference>
<keyword evidence="6" id="KW-0597">Phosphoprotein</keyword>
<dbReference type="GO" id="GO:0005886">
    <property type="term" value="C:plasma membrane"/>
    <property type="evidence" value="ECO:0000318"/>
    <property type="project" value="GO_Central"/>
</dbReference>
<dbReference type="GO" id="GO:0006883">
    <property type="term" value="P:intracellular sodium ion homeostasis"/>
    <property type="evidence" value="ECO:0000318"/>
    <property type="project" value="GO_Central"/>
</dbReference>
<keyword evidence="4" id="KW-1003">Cell membrane</keyword>
<dbReference type="GO" id="GO:0016887">
    <property type="term" value="F:ATP hydrolysis activity"/>
    <property type="evidence" value="ECO:0007669"/>
    <property type="project" value="InterPro"/>
</dbReference>
<keyword evidence="11" id="KW-1278">Translocase</keyword>
<keyword evidence="10" id="KW-0630">Potassium</keyword>
<dbReference type="FunFam" id="3.40.50.1000:FF:000083">
    <property type="entry name" value="Sodium/potassium-transporting ATPase subunit alpha"/>
    <property type="match status" value="1"/>
</dbReference>
<dbReference type="Pfam" id="PF13246">
    <property type="entry name" value="Cation_ATPase"/>
    <property type="match status" value="1"/>
</dbReference>
<keyword evidence="13" id="KW-0406">Ion transport</keyword>
<dbReference type="PRINTS" id="PR00121">
    <property type="entry name" value="NAKATPASE"/>
</dbReference>
<name>F0ZJJ8_DICPU</name>
<evidence type="ECO:0000256" key="2">
    <source>
        <dbReference type="ARBA" id="ARBA00006934"/>
    </source>
</evidence>
<evidence type="ECO:0000256" key="3">
    <source>
        <dbReference type="ARBA" id="ARBA00022448"/>
    </source>
</evidence>
<evidence type="ECO:0000313" key="19">
    <source>
        <dbReference type="Proteomes" id="UP000001064"/>
    </source>
</evidence>
<keyword evidence="7 16" id="KW-0812">Transmembrane</keyword>
<feature type="transmembrane region" description="Helical" evidence="16">
    <location>
        <begin position="466"/>
        <end position="486"/>
    </location>
</feature>
<comment type="similarity">
    <text evidence="2">Belongs to the cation transport ATPase (P-type) (TC 3.A.3) family. Type IIC subfamily.</text>
</comment>
<dbReference type="InterPro" id="IPR001757">
    <property type="entry name" value="P_typ_ATPase"/>
</dbReference>
<dbReference type="InterPro" id="IPR023214">
    <property type="entry name" value="HAD_sf"/>
</dbReference>
<dbReference type="EMBL" id="GL871044">
    <property type="protein sequence ID" value="EGC35859.1"/>
    <property type="molecule type" value="Genomic_DNA"/>
</dbReference>
<dbReference type="Gene3D" id="2.70.150.10">
    <property type="entry name" value="Calcium-transporting ATPase, cytoplasmic transduction domain A"/>
    <property type="match status" value="1"/>
</dbReference>
<dbReference type="GO" id="GO:0030007">
    <property type="term" value="P:intracellular potassium ion homeostasis"/>
    <property type="evidence" value="ECO:0000318"/>
    <property type="project" value="GO_Central"/>
</dbReference>
<evidence type="ECO:0000256" key="7">
    <source>
        <dbReference type="ARBA" id="ARBA00022692"/>
    </source>
</evidence>
<feature type="transmembrane region" description="Helical" evidence="16">
    <location>
        <begin position="1015"/>
        <end position="1041"/>
    </location>
</feature>
<evidence type="ECO:0000256" key="14">
    <source>
        <dbReference type="ARBA" id="ARBA00023136"/>
    </source>
</evidence>
<dbReference type="InterPro" id="IPR044492">
    <property type="entry name" value="P_typ_ATPase_HD_dom"/>
</dbReference>
<sequence length="1188" mass="132309">MNYNSSSNSLDKQDISDNTNNINTNNNNSNNNNNNNDSLNHSHRNKSTNSLTHSGAHIPKQTSFQDFNQAHYNGINPFSDTNSYNNGASGSGGNPLSKSGNSLRKSRSDLHQEIELGSSHSNLKKSRSMESVDVITEPQIPLYYSMVKEKERQREVKLRKRIKNKFKRNKNQTTATTSIPDATSVEIEPTSAEDLEKKKKQKDLATQTSDELTHDHQIPLEELEVKLKTSINFNDPKHSQGLTRQFAAERLETDGKNALTPQKPVPKWIKYLKEFLGLFPLMLEVGGILSIIAYAIDTSKGEDNLYLGIILWIVVFLTCTFSYIQNSKSSGVMEGFKKLAPSSTKVLRDGNLIEIDSEDLVVGDIVIVRAGDKVPADLRVVLSHHFKVDNSSLTGETEPQTRSVTCTDENPLETQNLVFYGTLACQGDCVGVVIATGDRTVIGKIATLASKSKAQSTPMKDEIENFIKIISLVAFGLGAVFLAIGFGRKVEWILVIIYTIGIVVSQVPEALLPTLTVTLNLTAKRMAKKNVLVKNLLTVETLGSTTTIASDKTGTLTQNIMTVVHLWYDNSIYSCNSLTSSNCFNSQSPTFQKLYQVAALCNRTVFDKSEDQEDIPIQHRKTIGDASESALLKFTHQVQNVEEYRNQYPKYFEIPFNSVNKWQMSVHTEGDDGNFFLVMKGAPERIINMCDRILIEGQEQTLDEKYLTSFQTSYEHLAGKGERALGLAFLPLDPDQYPKDYIFDAEEKNFPTSKLIFVGLTALMDPPRPGVPEAIKTCKEAGIRVMMVTGDHPLTATSIAKQVGIIETDETLNDIAKREGIEVLDMDFSRGSSIVIPGSQLDDLTHEHWDKILSLRQIVFARTSPEQKLIIVEKCQKRGDIVAVTGDGVNDSPALKKSDLGCAMGITGSDVAKEAASVVLLDDNFASIVNGVEEGRIIFDKLKKSIAYTLSSNIPEAIPFFCFFVLQMPVALSGILILCIDLGTDLIPVISYAYEESETDLMKRKPRNVKKDKLVSLRLAIFSYLWLGIIQCSAGLLNYFILFKDYGYSASELFNVSSTYFIEKAEDYGGHDWRKQLVILNEAQTAYFVAIVITRIGAALSCKTRIVSIFQQGFGNMVFNFGIFSMLAVALFIVHVPGVRVFFGCTIIPYKFWLIPIPFAVFLVCANELRLYLLRTYPKSKFAKYACW</sequence>
<dbReference type="eggNOG" id="KOG0203">
    <property type="taxonomic scope" value="Eukaryota"/>
</dbReference>
<feature type="transmembrane region" description="Helical" evidence="16">
    <location>
        <begin position="972"/>
        <end position="994"/>
    </location>
</feature>